<dbReference type="GO" id="GO:0003677">
    <property type="term" value="F:DNA binding"/>
    <property type="evidence" value="ECO:0007669"/>
    <property type="project" value="UniProtKB-KW"/>
</dbReference>
<keyword evidence="2" id="KW-1005">Bacterial flagellum biogenesis</keyword>
<dbReference type="RefSeq" id="WP_006222130.1">
    <property type="nucleotide sequence ID" value="NZ_ALJE01000002.1"/>
</dbReference>
<gene>
    <name evidence="10" type="ORF">DFP87_101850</name>
    <name evidence="9" type="ORF">N5K24_06830</name>
</gene>
<name>J4PIC1_9BURK</name>
<dbReference type="Proteomes" id="UP000252124">
    <property type="component" value="Unassembled WGS sequence"/>
</dbReference>
<evidence type="ECO:0000256" key="8">
    <source>
        <dbReference type="ARBA" id="ARBA00025431"/>
    </source>
</evidence>
<evidence type="ECO:0000256" key="6">
    <source>
        <dbReference type="ARBA" id="ARBA00023159"/>
    </source>
</evidence>
<evidence type="ECO:0000256" key="4">
    <source>
        <dbReference type="ARBA" id="ARBA00023125"/>
    </source>
</evidence>
<dbReference type="GO" id="GO:0044780">
    <property type="term" value="P:bacterial-type flagellum assembly"/>
    <property type="evidence" value="ECO:0007669"/>
    <property type="project" value="InterPro"/>
</dbReference>
<keyword evidence="5" id="KW-1015">Disulfide bond</keyword>
<keyword evidence="7" id="KW-0804">Transcription</keyword>
<dbReference type="GO" id="GO:0045893">
    <property type="term" value="P:positive regulation of DNA-templated transcription"/>
    <property type="evidence" value="ECO:0007669"/>
    <property type="project" value="InterPro"/>
</dbReference>
<proteinExistence type="predicted"/>
<dbReference type="GeneID" id="99728727"/>
<keyword evidence="6" id="KW-0010">Activator</keyword>
<dbReference type="AlphaFoldDB" id="J4PIC1"/>
<dbReference type="SUPFAM" id="SSF63592">
    <property type="entry name" value="Flagellar transcriptional activator FlhD"/>
    <property type="match status" value="1"/>
</dbReference>
<dbReference type="InterPro" id="IPR023559">
    <property type="entry name" value="Flagellar_FlhD"/>
</dbReference>
<keyword evidence="9" id="KW-0966">Cell projection</keyword>
<reference evidence="10 11" key="1">
    <citation type="submission" date="2018-06" db="EMBL/GenBank/DDBJ databases">
        <title>Genomic Encyclopedia of Type Strains, Phase III (KMG-III): the genomes of soil and plant-associated and newly described type strains.</title>
        <authorList>
            <person name="Whitman W."/>
        </authorList>
    </citation>
    <scope>NUCLEOTIDE SEQUENCE [LARGE SCALE GENOMIC DNA]</scope>
    <source>
        <strain evidence="10 11">CECT 7342</strain>
    </source>
</reference>
<keyword evidence="9" id="KW-0282">Flagellum</keyword>
<protein>
    <submittedName>
        <fullName evidence="10">Flagellar transcriptional activator FlhD</fullName>
    </submittedName>
    <submittedName>
        <fullName evidence="9">Flagellar transcriptional regulator FlhD</fullName>
    </submittedName>
</protein>
<dbReference type="EMBL" id="JAOCKG010000002">
    <property type="protein sequence ID" value="MDH2050102.1"/>
    <property type="molecule type" value="Genomic_DNA"/>
</dbReference>
<keyword evidence="4" id="KW-0238">DNA-binding</keyword>
<keyword evidence="11" id="KW-1185">Reference proteome</keyword>
<evidence type="ECO:0000256" key="1">
    <source>
        <dbReference type="ARBA" id="ARBA00022490"/>
    </source>
</evidence>
<keyword evidence="9" id="KW-0969">Cilium</keyword>
<comment type="function">
    <text evidence="8">Functions in complex with FlhC as a master transcriptional regulator that regulates transcription of several flagellar and non-flagellar operons by binding to their promoter region. Activates expression of class 2 flagellar genes, including fliA, which is a flagellum-specific sigma factor that turns on the class 3 genes. Also regulates genes whose products function in a variety of physiological pathways.</text>
</comment>
<organism evidence="9 12">
    <name type="scientific">Achromobacter marplatensis</name>
    <dbReference type="NCBI Taxonomy" id="470868"/>
    <lineage>
        <taxon>Bacteria</taxon>
        <taxon>Pseudomonadati</taxon>
        <taxon>Pseudomonadota</taxon>
        <taxon>Betaproteobacteria</taxon>
        <taxon>Burkholderiales</taxon>
        <taxon>Alcaligenaceae</taxon>
        <taxon>Achromobacter</taxon>
    </lineage>
</organism>
<dbReference type="OrthoDB" id="8666826at2"/>
<keyword evidence="1" id="KW-0963">Cytoplasm</keyword>
<evidence type="ECO:0000313" key="12">
    <source>
        <dbReference type="Proteomes" id="UP001161276"/>
    </source>
</evidence>
<evidence type="ECO:0000256" key="7">
    <source>
        <dbReference type="ARBA" id="ARBA00023163"/>
    </source>
</evidence>
<accession>J4PIC1</accession>
<evidence type="ECO:0000313" key="9">
    <source>
        <dbReference type="EMBL" id="MDH2050102.1"/>
    </source>
</evidence>
<evidence type="ECO:0000256" key="5">
    <source>
        <dbReference type="ARBA" id="ARBA00023157"/>
    </source>
</evidence>
<dbReference type="Gene3D" id="1.10.4000.10">
    <property type="entry name" value="Flagellar transcriptional activator FlhD"/>
    <property type="match status" value="1"/>
</dbReference>
<dbReference type="EMBL" id="QNRM01000001">
    <property type="protein sequence ID" value="RBP24340.1"/>
    <property type="molecule type" value="Genomic_DNA"/>
</dbReference>
<evidence type="ECO:0000256" key="2">
    <source>
        <dbReference type="ARBA" id="ARBA00022795"/>
    </source>
</evidence>
<evidence type="ECO:0000256" key="3">
    <source>
        <dbReference type="ARBA" id="ARBA00023015"/>
    </source>
</evidence>
<evidence type="ECO:0000313" key="11">
    <source>
        <dbReference type="Proteomes" id="UP000252124"/>
    </source>
</evidence>
<dbReference type="Pfam" id="PF05247">
    <property type="entry name" value="FlhD"/>
    <property type="match status" value="1"/>
</dbReference>
<sequence length="105" mass="11231">MPKSTELLRDIHETNLMYLLLLQRLARTGNAPAMAGLQISAHACQWLAALSHDDLAKMSRCSVLLAQLDLAPHLLLSALSQGIDATLAARTVAAAPLEPQAARLP</sequence>
<evidence type="ECO:0000313" key="10">
    <source>
        <dbReference type="EMBL" id="RBP24340.1"/>
    </source>
</evidence>
<comment type="caution">
    <text evidence="9">The sequence shown here is derived from an EMBL/GenBank/DDBJ whole genome shotgun (WGS) entry which is preliminary data.</text>
</comment>
<reference evidence="9" key="2">
    <citation type="submission" date="2022-09" db="EMBL/GenBank/DDBJ databases">
        <title>Intensive care unit water sources are persistently colonized with multi-drug resistant bacteria and are the site of extensive horizontal gene transfer of antibiotic resistance genes.</title>
        <authorList>
            <person name="Diorio-Toth L."/>
        </authorList>
    </citation>
    <scope>NUCLEOTIDE SEQUENCE</scope>
    <source>
        <strain evidence="9">GD03676</strain>
    </source>
</reference>
<dbReference type="InterPro" id="IPR036194">
    <property type="entry name" value="FlhD_sf"/>
</dbReference>
<keyword evidence="3" id="KW-0805">Transcription regulation</keyword>
<accession>A0A366GDG0</accession>
<dbReference type="Proteomes" id="UP001161276">
    <property type="component" value="Unassembled WGS sequence"/>
</dbReference>